<feature type="domain" description="AB hydrolase-1" evidence="1">
    <location>
        <begin position="48"/>
        <end position="296"/>
    </location>
</feature>
<dbReference type="InterPro" id="IPR029058">
    <property type="entry name" value="AB_hydrolase_fold"/>
</dbReference>
<reference evidence="2 3" key="1">
    <citation type="submission" date="2018-11" db="EMBL/GenBank/DDBJ databases">
        <title>Saccharopolyspora rhizosphaerae sp. nov., an actinomycete isolated from rhizosphere soil in Thailand.</title>
        <authorList>
            <person name="Intra B."/>
            <person name="Euanorasetr J."/>
            <person name="Take A."/>
            <person name="Inahashi Y."/>
            <person name="Mori M."/>
            <person name="Panbangred W."/>
            <person name="Matsumoto A."/>
        </authorList>
    </citation>
    <scope>NUCLEOTIDE SEQUENCE [LARGE SCALE GENOMIC DNA]</scope>
    <source>
        <strain evidence="2 3">H219</strain>
    </source>
</reference>
<protein>
    <submittedName>
        <fullName evidence="2">Alpha/beta hydrolase</fullName>
    </submittedName>
</protein>
<dbReference type="InterPro" id="IPR050228">
    <property type="entry name" value="Carboxylesterase_BioH"/>
</dbReference>
<dbReference type="PANTHER" id="PTHR43194">
    <property type="entry name" value="HYDROLASE ALPHA/BETA FOLD FAMILY"/>
    <property type="match status" value="1"/>
</dbReference>
<evidence type="ECO:0000259" key="1">
    <source>
        <dbReference type="Pfam" id="PF12697"/>
    </source>
</evidence>
<evidence type="ECO:0000313" key="3">
    <source>
        <dbReference type="Proteomes" id="UP000274515"/>
    </source>
</evidence>
<gene>
    <name evidence="2" type="ORF">EIL87_17535</name>
</gene>
<dbReference type="PRINTS" id="PR00111">
    <property type="entry name" value="ABHYDROLASE"/>
</dbReference>
<evidence type="ECO:0000313" key="2">
    <source>
        <dbReference type="EMBL" id="RRO15083.1"/>
    </source>
</evidence>
<dbReference type="AlphaFoldDB" id="A0A3R8NXH1"/>
<dbReference type="EMBL" id="RSAA01000016">
    <property type="protein sequence ID" value="RRO15083.1"/>
    <property type="molecule type" value="Genomic_DNA"/>
</dbReference>
<keyword evidence="3" id="KW-1185">Reference proteome</keyword>
<proteinExistence type="predicted"/>
<dbReference type="RefSeq" id="WP_125091642.1">
    <property type="nucleotide sequence ID" value="NZ_RSAA01000016.1"/>
</dbReference>
<dbReference type="GO" id="GO:0016787">
    <property type="term" value="F:hydrolase activity"/>
    <property type="evidence" value="ECO:0007669"/>
    <property type="project" value="UniProtKB-KW"/>
</dbReference>
<dbReference type="PANTHER" id="PTHR43194:SF5">
    <property type="entry name" value="PIMELOYL-[ACYL-CARRIER PROTEIN] METHYL ESTER ESTERASE"/>
    <property type="match status" value="1"/>
</dbReference>
<dbReference type="OrthoDB" id="2645723at2"/>
<dbReference type="Gene3D" id="3.40.50.1820">
    <property type="entry name" value="alpha/beta hydrolase"/>
    <property type="match status" value="1"/>
</dbReference>
<comment type="caution">
    <text evidence="2">The sequence shown here is derived from an EMBL/GenBank/DDBJ whole genome shotgun (WGS) entry which is preliminary data.</text>
</comment>
<dbReference type="SUPFAM" id="SSF53474">
    <property type="entry name" value="alpha/beta-Hydrolases"/>
    <property type="match status" value="1"/>
</dbReference>
<organism evidence="2 3">
    <name type="scientific">Saccharopolyspora rhizosphaerae</name>
    <dbReference type="NCBI Taxonomy" id="2492662"/>
    <lineage>
        <taxon>Bacteria</taxon>
        <taxon>Bacillati</taxon>
        <taxon>Actinomycetota</taxon>
        <taxon>Actinomycetes</taxon>
        <taxon>Pseudonocardiales</taxon>
        <taxon>Pseudonocardiaceae</taxon>
        <taxon>Saccharopolyspora</taxon>
    </lineage>
</organism>
<sequence length="309" mass="33256">MRGLDEAVRSAEAALFSRYRLSATDSVRALPTSGEELRVWRWGSGEPVVFLHAAGLPATSWLPLAAELSGVQVHLVELPGHGLAGPSRIEPRPARRHGHLLVSELLDELSLSSAHLVGNSLGGTLGLWFAAACPERVRSFTAMGVPAPALPGVAVPPLLSLLMARGIGPLVQRVPAPVRLFRVLISQILGRADAANAPRELVEVARLSSRRPGNVRTLTTWLRELDGLRKPRPGSVLSSADVESVRAPCLFLWGEDDPVMRLDRARSALERFPSAVVQEVRGGHAPWLTSPGRCAELLTQHLRNTGTAH</sequence>
<dbReference type="Pfam" id="PF12697">
    <property type="entry name" value="Abhydrolase_6"/>
    <property type="match status" value="1"/>
</dbReference>
<name>A0A3R8NXH1_9PSEU</name>
<accession>A0A3R8NXH1</accession>
<dbReference type="Proteomes" id="UP000274515">
    <property type="component" value="Unassembled WGS sequence"/>
</dbReference>
<keyword evidence="2" id="KW-0378">Hydrolase</keyword>
<dbReference type="InterPro" id="IPR000073">
    <property type="entry name" value="AB_hydrolase_1"/>
</dbReference>